<dbReference type="Gene3D" id="1.10.287.470">
    <property type="entry name" value="Helix hairpin bin"/>
    <property type="match status" value="1"/>
</dbReference>
<dbReference type="Gene3D" id="2.40.50.100">
    <property type="match status" value="1"/>
</dbReference>
<dbReference type="PANTHER" id="PTHR32347">
    <property type="entry name" value="EFFLUX SYSTEM COMPONENT YKNX-RELATED"/>
    <property type="match status" value="1"/>
</dbReference>
<gene>
    <name evidence="3" type="ORF">EJ065_0270</name>
</gene>
<dbReference type="AlphaFoldDB" id="A0A410RJ69"/>
<protein>
    <submittedName>
        <fullName evidence="3">RND family efflux transporter MFP subunit</fullName>
    </submittedName>
</protein>
<organism evidence="3 4">
    <name type="scientific">Corallococcus coralloides</name>
    <name type="common">Myxococcus coralloides</name>
    <dbReference type="NCBI Taxonomy" id="184914"/>
    <lineage>
        <taxon>Bacteria</taxon>
        <taxon>Pseudomonadati</taxon>
        <taxon>Myxococcota</taxon>
        <taxon>Myxococcia</taxon>
        <taxon>Myxococcales</taxon>
        <taxon>Cystobacterineae</taxon>
        <taxon>Myxococcaceae</taxon>
        <taxon>Corallococcus</taxon>
    </lineage>
</organism>
<dbReference type="InterPro" id="IPR050465">
    <property type="entry name" value="UPF0194_transport"/>
</dbReference>
<comment type="subcellular location">
    <subcellularLocation>
        <location evidence="1">Cell envelope</location>
    </subcellularLocation>
</comment>
<keyword evidence="2" id="KW-0175">Coiled coil</keyword>
<dbReference type="Proteomes" id="UP000288758">
    <property type="component" value="Chromosome"/>
</dbReference>
<reference evidence="3 4" key="1">
    <citation type="submission" date="2018-12" db="EMBL/GenBank/DDBJ databases">
        <title>Complete Genome Sequence of the Corallopyronin A producing Myxobacterium Corallococcus coralloides B035.</title>
        <authorList>
            <person name="Bouhired S.M."/>
            <person name="Rupp O."/>
            <person name="Blom J."/>
            <person name="Schaeberle T.F."/>
            <person name="Kehraus S."/>
            <person name="Schiefer A."/>
            <person name="Pfarr K."/>
            <person name="Goesmann A."/>
            <person name="Hoerauf A."/>
            <person name="Koenig G.M."/>
        </authorList>
    </citation>
    <scope>NUCLEOTIDE SEQUENCE [LARGE SCALE GENOMIC DNA]</scope>
    <source>
        <strain evidence="3 4">B035</strain>
    </source>
</reference>
<evidence type="ECO:0000256" key="2">
    <source>
        <dbReference type="ARBA" id="ARBA00023054"/>
    </source>
</evidence>
<dbReference type="EMBL" id="CP034669">
    <property type="protein sequence ID" value="QAT81879.1"/>
    <property type="molecule type" value="Genomic_DNA"/>
</dbReference>
<accession>A0A410RJ69</accession>
<dbReference type="SUPFAM" id="SSF111369">
    <property type="entry name" value="HlyD-like secretion proteins"/>
    <property type="match status" value="1"/>
</dbReference>
<dbReference type="GO" id="GO:0030313">
    <property type="term" value="C:cell envelope"/>
    <property type="evidence" value="ECO:0007669"/>
    <property type="project" value="UniProtKB-SubCell"/>
</dbReference>
<sequence length="172" mass="18519">MAWGVDIPKPRAPRRKPYLLAALGLAALVAVTVGLSRLRPAAPTVDKASVWLDTVKRGPLVRQVKGTGSLVPESIRWLTADTAGRVERIHVRPGATVTAGTLLLELSNPDVQLQALEAERQLASAEGDFLELRELLQTQRLSQQATVATLTAESAAATRRARLRLPLDAPRA</sequence>
<dbReference type="PANTHER" id="PTHR32347:SF23">
    <property type="entry name" value="BLL5650 PROTEIN"/>
    <property type="match status" value="1"/>
</dbReference>
<evidence type="ECO:0000313" key="4">
    <source>
        <dbReference type="Proteomes" id="UP000288758"/>
    </source>
</evidence>
<evidence type="ECO:0000256" key="1">
    <source>
        <dbReference type="ARBA" id="ARBA00004196"/>
    </source>
</evidence>
<evidence type="ECO:0000313" key="3">
    <source>
        <dbReference type="EMBL" id="QAT81879.1"/>
    </source>
</evidence>
<name>A0A410RJ69_CORCK</name>
<proteinExistence type="predicted"/>